<evidence type="ECO:0000313" key="5">
    <source>
        <dbReference type="Proteomes" id="UP001500426"/>
    </source>
</evidence>
<dbReference type="Proteomes" id="UP001500426">
    <property type="component" value="Unassembled WGS sequence"/>
</dbReference>
<evidence type="ECO:0000259" key="3">
    <source>
        <dbReference type="Pfam" id="PF13387"/>
    </source>
</evidence>
<reference evidence="5" key="1">
    <citation type="journal article" date="2019" name="Int. J. Syst. Evol. Microbiol.">
        <title>The Global Catalogue of Microorganisms (GCM) 10K type strain sequencing project: providing services to taxonomists for standard genome sequencing and annotation.</title>
        <authorList>
            <consortium name="The Broad Institute Genomics Platform"/>
            <consortium name="The Broad Institute Genome Sequencing Center for Infectious Disease"/>
            <person name="Wu L."/>
            <person name="Ma J."/>
        </authorList>
    </citation>
    <scope>NUCLEOTIDE SEQUENCE [LARGE SCALE GENOMIC DNA]</scope>
    <source>
        <strain evidence="5">JCM 17068</strain>
    </source>
</reference>
<evidence type="ECO:0000256" key="1">
    <source>
        <dbReference type="SAM" id="Phobius"/>
    </source>
</evidence>
<feature type="transmembrane region" description="Helical" evidence="1">
    <location>
        <begin position="344"/>
        <end position="360"/>
    </location>
</feature>
<organism evidence="4 5">
    <name type="scientific">Flavobacterium chungnamense</name>
    <dbReference type="NCBI Taxonomy" id="706182"/>
    <lineage>
        <taxon>Bacteria</taxon>
        <taxon>Pseudomonadati</taxon>
        <taxon>Bacteroidota</taxon>
        <taxon>Flavobacteriia</taxon>
        <taxon>Flavobacteriales</taxon>
        <taxon>Flavobacteriaceae</taxon>
        <taxon>Flavobacterium</taxon>
    </lineage>
</organism>
<feature type="chain" id="PRO_5045438522" evidence="2">
    <location>
        <begin position="20"/>
        <end position="371"/>
    </location>
</feature>
<feature type="transmembrane region" description="Helical" evidence="1">
    <location>
        <begin position="321"/>
        <end position="338"/>
    </location>
</feature>
<comment type="caution">
    <text evidence="4">The sequence shown here is derived from an EMBL/GenBank/DDBJ whole genome shotgun (WGS) entry which is preliminary data.</text>
</comment>
<name>A0ABP7UC10_9FLAO</name>
<feature type="signal peptide" evidence="2">
    <location>
        <begin position="1"/>
        <end position="19"/>
    </location>
</feature>
<evidence type="ECO:0000313" key="4">
    <source>
        <dbReference type="EMBL" id="GAA4040022.1"/>
    </source>
</evidence>
<feature type="transmembrane region" description="Helical" evidence="1">
    <location>
        <begin position="295"/>
        <end position="314"/>
    </location>
</feature>
<feature type="transmembrane region" description="Helical" evidence="1">
    <location>
        <begin position="269"/>
        <end position="289"/>
    </location>
</feature>
<protein>
    <submittedName>
        <fullName evidence="4">DUF4105 domain-containing protein</fullName>
    </submittedName>
</protein>
<proteinExistence type="predicted"/>
<keyword evidence="1" id="KW-0812">Transmembrane</keyword>
<feature type="domain" description="Lnb N-terminal periplasmic" evidence="3">
    <location>
        <begin position="27"/>
        <end position="161"/>
    </location>
</feature>
<keyword evidence="5" id="KW-1185">Reference proteome</keyword>
<sequence>MIKKLLLLLILFFQTIGFSQNPALSENASVSIFTCGRGNELYSTFGHTAIRIKDSINNLDVVYNYGAFDFRTENFYLKFVKGDLQYFINATSYEDFIFEYQSDNREVIEQTLLFPLAKKQELFELLNASLYSEERNYTYKFIDRNCTTMVVEKINTIVGQKLINKVDDKSISYRELLYPYFDNHFYYKLGINIIFGAKTDAKAEKLFLPIELLNSLDKAKIDNRPLVVKKETLIKGAELTSSFSFINSIYFIALILLVIALINNKYVSLSYLFLSGLLGIFLCLVGLYSEHKEVLWNYNALLFNPIYVTLGFLGITWFRKMANVCFAMTLIYIAIMIGKPHLTLMIPFILANNYILLKLLKRNKKVKKRSI</sequence>
<dbReference type="Pfam" id="PF13387">
    <property type="entry name" value="Lnb_N"/>
    <property type="match status" value="1"/>
</dbReference>
<accession>A0ABP7UC10</accession>
<keyword evidence="2" id="KW-0732">Signal</keyword>
<evidence type="ECO:0000256" key="2">
    <source>
        <dbReference type="SAM" id="SignalP"/>
    </source>
</evidence>
<keyword evidence="1" id="KW-1133">Transmembrane helix</keyword>
<keyword evidence="1" id="KW-0472">Membrane</keyword>
<dbReference type="EMBL" id="BAABCS010000002">
    <property type="protein sequence ID" value="GAA4040022.1"/>
    <property type="molecule type" value="Genomic_DNA"/>
</dbReference>
<dbReference type="InterPro" id="IPR025178">
    <property type="entry name" value="Lnb_N"/>
</dbReference>
<feature type="transmembrane region" description="Helical" evidence="1">
    <location>
        <begin position="243"/>
        <end position="262"/>
    </location>
</feature>
<gene>
    <name evidence="4" type="ORF">GCM10022388_00710</name>
</gene>
<dbReference type="RefSeq" id="WP_345088983.1">
    <property type="nucleotide sequence ID" value="NZ_BAABCS010000002.1"/>
</dbReference>